<evidence type="ECO:0000313" key="2">
    <source>
        <dbReference type="EMBL" id="OHV93838.1"/>
    </source>
</evidence>
<gene>
    <name evidence="2" type="ORF">AKG95_28850</name>
</gene>
<reference evidence="2 3" key="1">
    <citation type="submission" date="2015-06" db="EMBL/GenBank/DDBJ databases">
        <title>Draft genome sequencing of a biphenyl-degrading bacterium, Janthinobacterium lividum MEG1.</title>
        <authorList>
            <person name="Shimodaira J."/>
            <person name="Hatta T."/>
        </authorList>
    </citation>
    <scope>NUCLEOTIDE SEQUENCE [LARGE SCALE GENOMIC DNA]</scope>
    <source>
        <strain evidence="2 3">MEG1</strain>
        <plasmid evidence="2">pMEG01</plasmid>
    </source>
</reference>
<evidence type="ECO:0000313" key="3">
    <source>
        <dbReference type="Proteomes" id="UP000179840"/>
    </source>
</evidence>
<protein>
    <recommendedName>
        <fullName evidence="4">Integrating conjugative element protein, PFL_4693 family</fullName>
    </recommendedName>
</protein>
<feature type="region of interest" description="Disordered" evidence="1">
    <location>
        <begin position="139"/>
        <end position="163"/>
    </location>
</feature>
<geneLocation type="plasmid" evidence="2">
    <name>pMEG01</name>
</geneLocation>
<keyword evidence="2" id="KW-0614">Plasmid</keyword>
<evidence type="ECO:0008006" key="4">
    <source>
        <dbReference type="Google" id="ProtNLM"/>
    </source>
</evidence>
<name>A0A1S1U163_9BURK</name>
<evidence type="ECO:0000256" key="1">
    <source>
        <dbReference type="SAM" id="MobiDB-lite"/>
    </source>
</evidence>
<dbReference type="EMBL" id="LFKP01000016">
    <property type="protein sequence ID" value="OHV93838.1"/>
    <property type="molecule type" value="Genomic_DNA"/>
</dbReference>
<comment type="caution">
    <text evidence="2">The sequence shown here is derived from an EMBL/GenBank/DDBJ whole genome shotgun (WGS) entry which is preliminary data.</text>
</comment>
<dbReference type="AlphaFoldDB" id="A0A1S1U163"/>
<organism evidence="2 3">
    <name type="scientific">Janthinobacterium lividum</name>
    <dbReference type="NCBI Taxonomy" id="29581"/>
    <lineage>
        <taxon>Bacteria</taxon>
        <taxon>Pseudomonadati</taxon>
        <taxon>Pseudomonadota</taxon>
        <taxon>Betaproteobacteria</taxon>
        <taxon>Burkholderiales</taxon>
        <taxon>Oxalobacteraceae</taxon>
        <taxon>Janthinobacterium</taxon>
    </lineage>
</organism>
<proteinExistence type="predicted"/>
<dbReference type="Proteomes" id="UP000179840">
    <property type="component" value="Unassembled WGS sequence"/>
</dbReference>
<sequence length="163" mass="17572">MGANVSAQTSSNTTITARSQQSTAIAQMEAQATATQASDQIARQVWGLTADELERAKLLLKGPRASFSVPNLSPVEALGIHARSDAERRKYAEMFAKAMHEDTERVLAWAMAYQIAIQRLYPNEKVIDFSGLQAADMSTGTTDAANLPRHGTRPIRRGGGGAQ</sequence>
<accession>A0A1S1U163</accession>